<dbReference type="EMBL" id="RBSQ01001251">
    <property type="protein sequence ID" value="RMS46211.1"/>
    <property type="molecule type" value="Genomic_DNA"/>
</dbReference>
<dbReference type="AlphaFoldDB" id="A0A3M5D954"/>
<dbReference type="InterPro" id="IPR027303">
    <property type="entry name" value="Gln_synth_gly_rich_site"/>
</dbReference>
<dbReference type="InterPro" id="IPR027302">
    <property type="entry name" value="Gln_synth_N_conserv_site"/>
</dbReference>
<feature type="binding site" evidence="3">
    <location>
        <position position="332"/>
    </location>
    <ligand>
        <name>L-glutamate</name>
        <dbReference type="ChEBI" id="CHEBI:29985"/>
    </ligand>
</feature>
<feature type="binding site" evidence="5">
    <location>
        <position position="134"/>
    </location>
    <ligand>
        <name>Mg(2+)</name>
        <dbReference type="ChEBI" id="CHEBI:18420"/>
        <label>1</label>
    </ligand>
</feature>
<keyword evidence="8" id="KW-0436">Ligase</keyword>
<dbReference type="GO" id="GO:0016020">
    <property type="term" value="C:membrane"/>
    <property type="evidence" value="ECO:0007669"/>
    <property type="project" value="TreeGrafter"/>
</dbReference>
<name>A0A3M5D954_PSEAI</name>
<comment type="caution">
    <text evidence="11">The sequence shown here is derived from an EMBL/GenBank/DDBJ whole genome shotgun (WGS) entry which is preliminary data.</text>
</comment>
<dbReference type="SUPFAM" id="SSF55931">
    <property type="entry name" value="Glutamine synthetase/guanido kinase"/>
    <property type="match status" value="1"/>
</dbReference>
<protein>
    <recommendedName>
        <fullName evidence="8">Glutamine synthetase</fullName>
        <ecNumber evidence="8">6.3.1.2</ecNumber>
    </recommendedName>
</protein>
<feature type="binding site" evidence="5">
    <location>
        <position position="274"/>
    </location>
    <ligand>
        <name>Mg(2+)</name>
        <dbReference type="ChEBI" id="CHEBI:18420"/>
        <label>1</label>
    </ligand>
</feature>
<sequence>MEDSMSYKSHQLIKDHDVKWVDLRFTDTKGKQQHVTMPARDALDDEFFEAGKMFDGSSIAGWKGIEASDMILMPDDSTAVLDPFTEEPTLILVCDIIEPSTMQGYERDPRNIAKRAEEYLKSTGIGDTVFVGPEPEFFIFDEVKFKSDISGSMFKIFSEQASWNTDADIESGNKGHRPGVKGGYFPVPPVDHDHEIRTAMCNALEEMGLVVEVHHHEVATAGQNEIGVKFNTLVAKADEVQTLKYCVHNVADAYGKTVTFMPKPLYGDNGSGMHVHMSISKDGKNTFAGEGYAGLSETALYFIGGIIKHGKALNGFTNPSTNSYKRLVPGFEAPVMLAYSAR</sequence>
<evidence type="ECO:0000256" key="1">
    <source>
        <dbReference type="ARBA" id="ARBA00009897"/>
    </source>
</evidence>
<feature type="non-terminal residue" evidence="11">
    <location>
        <position position="342"/>
    </location>
</feature>
<feature type="binding site" evidence="3">
    <location>
        <begin position="269"/>
        <end position="270"/>
    </location>
    <ligand>
        <name>L-glutamate</name>
        <dbReference type="ChEBI" id="CHEBI:29985"/>
    </ligand>
</feature>
<feature type="binding site" evidence="4">
    <location>
        <begin position="276"/>
        <end position="278"/>
    </location>
    <ligand>
        <name>ATP</name>
        <dbReference type="ChEBI" id="CHEBI:30616"/>
    </ligand>
</feature>
<dbReference type="PROSITE" id="PS00180">
    <property type="entry name" value="GLNA_1"/>
    <property type="match status" value="1"/>
</dbReference>
<dbReference type="Gene3D" id="3.10.20.70">
    <property type="entry name" value="Glutamine synthetase, N-terminal domain"/>
    <property type="match status" value="1"/>
</dbReference>
<evidence type="ECO:0000256" key="3">
    <source>
        <dbReference type="PIRSR" id="PIRSR604809-1"/>
    </source>
</evidence>
<feature type="domain" description="GS catalytic" evidence="10">
    <location>
        <begin position="109"/>
        <end position="342"/>
    </location>
</feature>
<comment type="catalytic activity">
    <reaction evidence="8">
        <text>L-glutamate + NH4(+) + ATP = L-glutamine + ADP + phosphate + H(+)</text>
        <dbReference type="Rhea" id="RHEA:16169"/>
        <dbReference type="ChEBI" id="CHEBI:15378"/>
        <dbReference type="ChEBI" id="CHEBI:28938"/>
        <dbReference type="ChEBI" id="CHEBI:29985"/>
        <dbReference type="ChEBI" id="CHEBI:30616"/>
        <dbReference type="ChEBI" id="CHEBI:43474"/>
        <dbReference type="ChEBI" id="CHEBI:58359"/>
        <dbReference type="ChEBI" id="CHEBI:456216"/>
        <dbReference type="EC" id="6.3.1.2"/>
    </reaction>
</comment>
<feature type="binding site" evidence="3">
    <location>
        <position position="326"/>
    </location>
    <ligand>
        <name>L-glutamate</name>
        <dbReference type="ChEBI" id="CHEBI:29985"/>
    </ligand>
</feature>
<evidence type="ECO:0000256" key="4">
    <source>
        <dbReference type="PIRSR" id="PIRSR604809-2"/>
    </source>
</evidence>
<dbReference type="InterPro" id="IPR004809">
    <property type="entry name" value="Gln_synth_I"/>
</dbReference>
<keyword evidence="5" id="KW-0479">Metal-binding</keyword>
<feature type="binding site" evidence="5">
    <location>
        <position position="225"/>
    </location>
    <ligand>
        <name>Mg(2+)</name>
        <dbReference type="ChEBI" id="CHEBI:18420"/>
        <label>1</label>
    </ligand>
</feature>
<dbReference type="PROSITE" id="PS00181">
    <property type="entry name" value="GLNA_ATP"/>
    <property type="match status" value="1"/>
</dbReference>
<dbReference type="Proteomes" id="UP000270834">
    <property type="component" value="Unassembled WGS sequence"/>
</dbReference>
<dbReference type="Pfam" id="PF00120">
    <property type="entry name" value="Gln-synt_C"/>
    <property type="match status" value="1"/>
</dbReference>
<keyword evidence="4 8" id="KW-0547">Nucleotide-binding</keyword>
<evidence type="ECO:0000256" key="6">
    <source>
        <dbReference type="PROSITE-ProRule" id="PRU01330"/>
    </source>
</evidence>
<evidence type="ECO:0000256" key="5">
    <source>
        <dbReference type="PIRSR" id="PIRSR604809-3"/>
    </source>
</evidence>
<dbReference type="Pfam" id="PF03951">
    <property type="entry name" value="Gln-synt_N"/>
    <property type="match status" value="1"/>
</dbReference>
<dbReference type="InterPro" id="IPR014746">
    <property type="entry name" value="Gln_synth/guanido_kin_cat_dom"/>
</dbReference>
<evidence type="ECO:0000313" key="12">
    <source>
        <dbReference type="Proteomes" id="UP000270834"/>
    </source>
</evidence>
<dbReference type="PROSITE" id="PS51986">
    <property type="entry name" value="GS_BETA_GRASP"/>
    <property type="match status" value="1"/>
</dbReference>
<feature type="binding site" evidence="5">
    <location>
        <position position="217"/>
    </location>
    <ligand>
        <name>Mg(2+)</name>
        <dbReference type="ChEBI" id="CHEBI:18420"/>
        <label>1</label>
    </ligand>
</feature>
<evidence type="ECO:0000259" key="9">
    <source>
        <dbReference type="PROSITE" id="PS51986"/>
    </source>
</evidence>
<dbReference type="InterPro" id="IPR008146">
    <property type="entry name" value="Gln_synth_cat_dom"/>
</dbReference>
<dbReference type="SMART" id="SM01230">
    <property type="entry name" value="Gln-synt_C"/>
    <property type="match status" value="1"/>
</dbReference>
<dbReference type="FunFam" id="3.10.20.70:FF:000001">
    <property type="entry name" value="Glutamine synthetase"/>
    <property type="match status" value="1"/>
</dbReference>
<dbReference type="PROSITE" id="PS51987">
    <property type="entry name" value="GS_CATALYTIC"/>
    <property type="match status" value="1"/>
</dbReference>
<keyword evidence="4 8" id="KW-0067">ATP-binding</keyword>
<proteinExistence type="inferred from homology"/>
<dbReference type="GO" id="GO:0006542">
    <property type="term" value="P:glutamine biosynthetic process"/>
    <property type="evidence" value="ECO:0007669"/>
    <property type="project" value="InterPro"/>
</dbReference>
<dbReference type="NCBIfam" id="TIGR00653">
    <property type="entry name" value="GlnA"/>
    <property type="match status" value="1"/>
</dbReference>
<evidence type="ECO:0000256" key="7">
    <source>
        <dbReference type="RuleBase" id="RU000384"/>
    </source>
</evidence>
<gene>
    <name evidence="11" type="ORF">ALP65_04382</name>
</gene>
<dbReference type="Gene3D" id="3.30.590.10">
    <property type="entry name" value="Glutamine synthetase/guanido kinase, catalytic domain"/>
    <property type="match status" value="1"/>
</dbReference>
<evidence type="ECO:0000259" key="10">
    <source>
        <dbReference type="PROSITE" id="PS51987"/>
    </source>
</evidence>
<dbReference type="GO" id="GO:0019740">
    <property type="term" value="P:nitrogen utilization"/>
    <property type="evidence" value="ECO:0007669"/>
    <property type="project" value="TreeGrafter"/>
</dbReference>
<comment type="cofactor">
    <cofactor evidence="5">
        <name>Mg(2+)</name>
        <dbReference type="ChEBI" id="CHEBI:18420"/>
    </cofactor>
    <text evidence="5">Binds 2 Mg(2+) ions per subunit.</text>
</comment>
<feature type="domain" description="GS beta-grasp" evidence="9">
    <location>
        <begin position="16"/>
        <end position="101"/>
    </location>
</feature>
<evidence type="ECO:0000313" key="11">
    <source>
        <dbReference type="EMBL" id="RMS46211.1"/>
    </source>
</evidence>
<dbReference type="PANTHER" id="PTHR43407">
    <property type="entry name" value="GLUTAMINE SYNTHETASE"/>
    <property type="match status" value="1"/>
</dbReference>
<keyword evidence="2" id="KW-0597">Phosphoprotein</keyword>
<comment type="similarity">
    <text evidence="1 6 7">Belongs to the glutamine synthetase family.</text>
</comment>
<reference evidence="11 12" key="1">
    <citation type="submission" date="2018-08" db="EMBL/GenBank/DDBJ databases">
        <title>Recombination of ecologically and evolutionarily significant loci maintains genetic cohesion in the Pseudomonas syringae species complex.</title>
        <authorList>
            <person name="Dillon M."/>
            <person name="Thakur S."/>
            <person name="Almeida R.N.D."/>
            <person name="Weir B.S."/>
            <person name="Guttman D.S."/>
        </authorList>
    </citation>
    <scope>NUCLEOTIDE SEQUENCE [LARGE SCALE GENOMIC DNA]</scope>
    <source>
        <strain evidence="11 12">ICMP 7846</strain>
    </source>
</reference>
<accession>A0A3M5D954</accession>
<dbReference type="GO" id="GO:0004356">
    <property type="term" value="F:glutamine synthetase activity"/>
    <property type="evidence" value="ECO:0007669"/>
    <property type="project" value="UniProtKB-EC"/>
</dbReference>
<organism evidence="11 12">
    <name type="scientific">Pseudomonas aeruginosa</name>
    <dbReference type="NCBI Taxonomy" id="287"/>
    <lineage>
        <taxon>Bacteria</taxon>
        <taxon>Pseudomonadati</taxon>
        <taxon>Pseudomonadota</taxon>
        <taxon>Gammaproteobacteria</taxon>
        <taxon>Pseudomonadales</taxon>
        <taxon>Pseudomonadaceae</taxon>
        <taxon>Pseudomonas</taxon>
    </lineage>
</organism>
<feature type="binding site" evidence="4">
    <location>
        <position position="212"/>
    </location>
    <ligand>
        <name>ATP</name>
        <dbReference type="ChEBI" id="CHEBI:30616"/>
    </ligand>
</feature>
<dbReference type="EC" id="6.3.1.2" evidence="8"/>
<dbReference type="PANTHER" id="PTHR43407:SF2">
    <property type="entry name" value="GLUTAMINE SYNTHETASE"/>
    <property type="match status" value="1"/>
</dbReference>
<evidence type="ECO:0000256" key="2">
    <source>
        <dbReference type="ARBA" id="ARBA00022553"/>
    </source>
</evidence>
<dbReference type="SUPFAM" id="SSF54368">
    <property type="entry name" value="Glutamine synthetase, N-terminal domain"/>
    <property type="match status" value="1"/>
</dbReference>
<evidence type="ECO:0000256" key="8">
    <source>
        <dbReference type="RuleBase" id="RU004356"/>
    </source>
</evidence>
<dbReference type="GO" id="GO:0005524">
    <property type="term" value="F:ATP binding"/>
    <property type="evidence" value="ECO:0007669"/>
    <property type="project" value="UniProtKB-KW"/>
</dbReference>
<dbReference type="InterPro" id="IPR008147">
    <property type="entry name" value="Gln_synt_N"/>
</dbReference>
<dbReference type="GO" id="GO:0046872">
    <property type="term" value="F:metal ion binding"/>
    <property type="evidence" value="ECO:0007669"/>
    <property type="project" value="UniProtKB-KW"/>
</dbReference>
<dbReference type="GO" id="GO:0005737">
    <property type="term" value="C:cytoplasm"/>
    <property type="evidence" value="ECO:0007669"/>
    <property type="project" value="TreeGrafter"/>
</dbReference>
<feature type="binding site" evidence="5">
    <location>
        <position position="136"/>
    </location>
    <ligand>
        <name>Mg(2+)</name>
        <dbReference type="ChEBI" id="CHEBI:18420"/>
        <label>1</label>
    </ligand>
</feature>
<dbReference type="InterPro" id="IPR036651">
    <property type="entry name" value="Gln_synt_N_sf"/>
</dbReference>
<keyword evidence="5" id="KW-0460">Magnesium</keyword>